<feature type="region of interest" description="Disordered" evidence="1">
    <location>
        <begin position="31"/>
        <end position="83"/>
    </location>
</feature>
<evidence type="ECO:0000313" key="3">
    <source>
        <dbReference type="Proteomes" id="UP000447434"/>
    </source>
</evidence>
<name>A0A6A4R0L4_LUPAL</name>
<keyword evidence="3" id="KW-1185">Reference proteome</keyword>
<sequence>MAANNQMKKRCQTLYFALVHIIGHIRQLPHDQPTWHKQGQLAHDSGTRTSQSTQASARDIGTSTEHWHKHGSGNGTGSRHWHW</sequence>
<feature type="compositionally biased region" description="Polar residues" evidence="1">
    <location>
        <begin position="47"/>
        <end position="64"/>
    </location>
</feature>
<evidence type="ECO:0000313" key="2">
    <source>
        <dbReference type="EMBL" id="KAE9619581.1"/>
    </source>
</evidence>
<proteinExistence type="predicted"/>
<dbReference type="AlphaFoldDB" id="A0A6A4R0L4"/>
<organism evidence="2 3">
    <name type="scientific">Lupinus albus</name>
    <name type="common">White lupine</name>
    <name type="synonym">Lupinus termis</name>
    <dbReference type="NCBI Taxonomy" id="3870"/>
    <lineage>
        <taxon>Eukaryota</taxon>
        <taxon>Viridiplantae</taxon>
        <taxon>Streptophyta</taxon>
        <taxon>Embryophyta</taxon>
        <taxon>Tracheophyta</taxon>
        <taxon>Spermatophyta</taxon>
        <taxon>Magnoliopsida</taxon>
        <taxon>eudicotyledons</taxon>
        <taxon>Gunneridae</taxon>
        <taxon>Pentapetalae</taxon>
        <taxon>rosids</taxon>
        <taxon>fabids</taxon>
        <taxon>Fabales</taxon>
        <taxon>Fabaceae</taxon>
        <taxon>Papilionoideae</taxon>
        <taxon>50 kb inversion clade</taxon>
        <taxon>genistoids sensu lato</taxon>
        <taxon>core genistoids</taxon>
        <taxon>Genisteae</taxon>
        <taxon>Lupinus</taxon>
    </lineage>
</organism>
<gene>
    <name evidence="2" type="ORF">Lalb_Chr02g0154761</name>
</gene>
<protein>
    <submittedName>
        <fullName evidence="2">Uncharacterized protein</fullName>
    </submittedName>
</protein>
<dbReference type="Proteomes" id="UP000447434">
    <property type="component" value="Chromosome 2"/>
</dbReference>
<reference evidence="3" key="1">
    <citation type="journal article" date="2020" name="Nat. Commun.">
        <title>Genome sequence of the cluster root forming white lupin.</title>
        <authorList>
            <person name="Hufnagel B."/>
            <person name="Marques A."/>
            <person name="Soriano A."/>
            <person name="Marques L."/>
            <person name="Divol F."/>
            <person name="Doumas P."/>
            <person name="Sallet E."/>
            <person name="Mancinotti D."/>
            <person name="Carrere S."/>
            <person name="Marande W."/>
            <person name="Arribat S."/>
            <person name="Keller J."/>
            <person name="Huneau C."/>
            <person name="Blein T."/>
            <person name="Aime D."/>
            <person name="Laguerre M."/>
            <person name="Taylor J."/>
            <person name="Schubert V."/>
            <person name="Nelson M."/>
            <person name="Geu-Flores F."/>
            <person name="Crespi M."/>
            <person name="Gallardo-Guerrero K."/>
            <person name="Delaux P.-M."/>
            <person name="Salse J."/>
            <person name="Berges H."/>
            <person name="Guyot R."/>
            <person name="Gouzy J."/>
            <person name="Peret B."/>
        </authorList>
    </citation>
    <scope>NUCLEOTIDE SEQUENCE [LARGE SCALE GENOMIC DNA]</scope>
    <source>
        <strain evidence="3">cv. Amiga</strain>
    </source>
</reference>
<comment type="caution">
    <text evidence="2">The sequence shown here is derived from an EMBL/GenBank/DDBJ whole genome shotgun (WGS) entry which is preliminary data.</text>
</comment>
<accession>A0A6A4R0L4</accession>
<dbReference type="EMBL" id="WOCE01000002">
    <property type="protein sequence ID" value="KAE9619581.1"/>
    <property type="molecule type" value="Genomic_DNA"/>
</dbReference>
<evidence type="ECO:0000256" key="1">
    <source>
        <dbReference type="SAM" id="MobiDB-lite"/>
    </source>
</evidence>